<dbReference type="PANTHER" id="PTHR14187:SF5">
    <property type="entry name" value="HEAT SHOCK 70 KDA PROTEIN 12A"/>
    <property type="match status" value="1"/>
</dbReference>
<dbReference type="PANTHER" id="PTHR14187">
    <property type="entry name" value="ALPHA KINASE/ELONGATION FACTOR 2 KINASE"/>
    <property type="match status" value="1"/>
</dbReference>
<dbReference type="GO" id="GO:0140662">
    <property type="term" value="F:ATP-dependent protein folding chaperone"/>
    <property type="evidence" value="ECO:0007669"/>
    <property type="project" value="InterPro"/>
</dbReference>
<reference evidence="4" key="1">
    <citation type="submission" date="2018-11" db="EMBL/GenBank/DDBJ databases">
        <authorList>
            <person name="Alioto T."/>
            <person name="Alioto T."/>
        </authorList>
    </citation>
    <scope>NUCLEOTIDE SEQUENCE</scope>
</reference>
<accession>A0A8B6G351</accession>
<name>A0A8B6G351_MYTGA</name>
<evidence type="ECO:0000313" key="5">
    <source>
        <dbReference type="Proteomes" id="UP000596742"/>
    </source>
</evidence>
<keyword evidence="5" id="KW-1185">Reference proteome</keyword>
<gene>
    <name evidence="4" type="ORF">MGAL_10B082609</name>
</gene>
<organism evidence="4 5">
    <name type="scientific">Mytilus galloprovincialis</name>
    <name type="common">Mediterranean mussel</name>
    <dbReference type="NCBI Taxonomy" id="29158"/>
    <lineage>
        <taxon>Eukaryota</taxon>
        <taxon>Metazoa</taxon>
        <taxon>Spiralia</taxon>
        <taxon>Lophotrochozoa</taxon>
        <taxon>Mollusca</taxon>
        <taxon>Bivalvia</taxon>
        <taxon>Autobranchia</taxon>
        <taxon>Pteriomorphia</taxon>
        <taxon>Mytilida</taxon>
        <taxon>Mytiloidea</taxon>
        <taxon>Mytilidae</taxon>
        <taxon>Mytilinae</taxon>
        <taxon>Mytilus</taxon>
    </lineage>
</organism>
<keyword evidence="2" id="KW-0547">Nucleotide-binding</keyword>
<evidence type="ECO:0000313" key="4">
    <source>
        <dbReference type="EMBL" id="VDI57968.1"/>
    </source>
</evidence>
<dbReference type="Gene3D" id="3.30.420.40">
    <property type="match status" value="1"/>
</dbReference>
<dbReference type="InterPro" id="IPR043129">
    <property type="entry name" value="ATPase_NBD"/>
</dbReference>
<evidence type="ECO:0000256" key="1">
    <source>
        <dbReference type="ARBA" id="ARBA00007381"/>
    </source>
</evidence>
<proteinExistence type="inferred from homology"/>
<dbReference type="GO" id="GO:0005524">
    <property type="term" value="F:ATP binding"/>
    <property type="evidence" value="ECO:0007669"/>
    <property type="project" value="UniProtKB-KW"/>
</dbReference>
<dbReference type="EMBL" id="UYJE01007788">
    <property type="protein sequence ID" value="VDI57968.1"/>
    <property type="molecule type" value="Genomic_DNA"/>
</dbReference>
<dbReference type="Pfam" id="PF00012">
    <property type="entry name" value="HSP70"/>
    <property type="match status" value="1"/>
</dbReference>
<dbReference type="InterPro" id="IPR013126">
    <property type="entry name" value="Hsp_70_fam"/>
</dbReference>
<evidence type="ECO:0000256" key="2">
    <source>
        <dbReference type="ARBA" id="ARBA00022741"/>
    </source>
</evidence>
<evidence type="ECO:0000256" key="3">
    <source>
        <dbReference type="ARBA" id="ARBA00022840"/>
    </source>
</evidence>
<dbReference type="SUPFAM" id="SSF53067">
    <property type="entry name" value="Actin-like ATPase domain"/>
    <property type="match status" value="2"/>
</dbReference>
<dbReference type="CDD" id="cd10229">
    <property type="entry name" value="ASKHA_NBD_HSP70_HSPA12"/>
    <property type="match status" value="1"/>
</dbReference>
<sequence>MAHMDSAPHCVVAIDIGSDGCGYAFSMDYQFKTNPCDVHVPRWSPSTGSMTSLKAPAAILFDSDKTFTAFGYDAQDRMDDILSSGDQNNWYYVERFKMALYTAVEEGEDVRMDFLIKEKGGKEISAKLLFSSCIKYLKEHFRKTIDERQIGVQEDKIKWIITVPAIWNDSCKQFMRESASEAGILGDQFTLVFEPEAASVCARFLQVDKTENDQHTIILKTFQPGTKLLVVDAGGGTVDISAQEVLPDNCLNIIHKVRGGDYGGNSVNMAYRSMLVRLFSGPCIIAFKKNHPIDYMDMMRSFEGKKKTFKSGDTKISSRIAATLLEISEENCQSSFEDIASNSQYSGRVHVKRDKLFIGVKIFLEFFNNSLSKLVKDISEILQHERCQDVSAIMLVGGYSECALLFNAVMQAFPDKDVFVPHEGSLSVLTGAVIYGHIPKIVSSRVCNFTYGIAVYVPFEPGMPQDKMFRYDGRLWCNDVFRINYKIDTIVNVGDTKRISVSKTFLTPEVQHLRKEPLEIPVYISDKENPKYVTDHGCIKHCVFYVPPVKGEWPHVAEGHIDFEIAGTEMIGTFVDKDTGDIITSVKIEFLPKAENSASDNRRRRIYDPEICGSDNDIQ</sequence>
<comment type="caution">
    <text evidence="4">The sequence shown here is derived from an EMBL/GenBank/DDBJ whole genome shotgun (WGS) entry which is preliminary data.</text>
</comment>
<dbReference type="AlphaFoldDB" id="A0A8B6G351"/>
<comment type="similarity">
    <text evidence="1">Belongs to the heat shock protein 70 family.</text>
</comment>
<dbReference type="OrthoDB" id="2963168at2759"/>
<protein>
    <submittedName>
        <fullName evidence="4">Uncharacterized protein</fullName>
    </submittedName>
</protein>
<keyword evidence="3" id="KW-0067">ATP-binding</keyword>
<dbReference type="Proteomes" id="UP000596742">
    <property type="component" value="Unassembled WGS sequence"/>
</dbReference>